<dbReference type="InterPro" id="IPR005801">
    <property type="entry name" value="ADC_synthase"/>
</dbReference>
<accession>A0ABQ7Y4L7</accession>
<keyword evidence="4" id="KW-1185">Reference proteome</keyword>
<feature type="domain" description="Chorismate-utilising enzyme C-terminal" evidence="2">
    <location>
        <begin position="132"/>
        <end position="234"/>
    </location>
</feature>
<sequence>ASLLRRRLMGKSHFFSSSSKLDLSIFSVDSLSDRAWVKIEEIKGFIHGSEEVERIPDPAVASIVDNAVAESSGGGNKSFSLVWTMPVEGSSSSDMAESSSKPERLDKSKTESQQKATPILAEDAAKIFDDRISAGKKPERLFYRKHLGVWSEALAATRPRGDSEVSDLEIERDLLNSPKDDLEFSFVRETIREKLSAICDRVIVKPQKTVRKLARVQHLYSELAGQLRREDDEIRLRFFMVYLK</sequence>
<dbReference type="Pfam" id="PF00425">
    <property type="entry name" value="Chorismate_bind"/>
    <property type="match status" value="1"/>
</dbReference>
<dbReference type="PANTHER" id="PTHR47253:SF4">
    <property type="entry name" value="ISOCHORISMATE SYNTHASE 2, CHLOROPLASTIC"/>
    <property type="match status" value="1"/>
</dbReference>
<feature type="region of interest" description="Disordered" evidence="1">
    <location>
        <begin position="90"/>
        <end position="116"/>
    </location>
</feature>
<evidence type="ECO:0000313" key="4">
    <source>
        <dbReference type="Proteomes" id="UP000824890"/>
    </source>
</evidence>
<dbReference type="InterPro" id="IPR044250">
    <property type="entry name" value="MenF-like"/>
</dbReference>
<feature type="compositionally biased region" description="Basic and acidic residues" evidence="1">
    <location>
        <begin position="100"/>
        <end position="112"/>
    </location>
</feature>
<dbReference type="PANTHER" id="PTHR47253">
    <property type="match status" value="1"/>
</dbReference>
<protein>
    <recommendedName>
        <fullName evidence="2">Chorismate-utilising enzyme C-terminal domain-containing protein</fullName>
    </recommendedName>
</protein>
<evidence type="ECO:0000259" key="2">
    <source>
        <dbReference type="Pfam" id="PF00425"/>
    </source>
</evidence>
<reference evidence="3 4" key="1">
    <citation type="submission" date="2021-05" db="EMBL/GenBank/DDBJ databases">
        <title>Genome Assembly of Synthetic Allotetraploid Brassica napus Reveals Homoeologous Exchanges between Subgenomes.</title>
        <authorList>
            <person name="Davis J.T."/>
        </authorList>
    </citation>
    <scope>NUCLEOTIDE SEQUENCE [LARGE SCALE GENOMIC DNA]</scope>
    <source>
        <strain evidence="4">cv. Da-Ae</strain>
        <tissue evidence="3">Seedling</tissue>
    </source>
</reference>
<comment type="caution">
    <text evidence="3">The sequence shown here is derived from an EMBL/GenBank/DDBJ whole genome shotgun (WGS) entry which is preliminary data.</text>
</comment>
<evidence type="ECO:0000256" key="1">
    <source>
        <dbReference type="SAM" id="MobiDB-lite"/>
    </source>
</evidence>
<dbReference type="Proteomes" id="UP000824890">
    <property type="component" value="Unassembled WGS sequence"/>
</dbReference>
<gene>
    <name evidence="3" type="ORF">HID58_080346</name>
</gene>
<evidence type="ECO:0000313" key="3">
    <source>
        <dbReference type="EMBL" id="KAH0863135.1"/>
    </source>
</evidence>
<proteinExistence type="predicted"/>
<feature type="non-terminal residue" evidence="3">
    <location>
        <position position="1"/>
    </location>
</feature>
<name>A0ABQ7Y4L7_BRANA</name>
<feature type="compositionally biased region" description="Low complexity" evidence="1">
    <location>
        <begin position="90"/>
        <end position="99"/>
    </location>
</feature>
<dbReference type="SUPFAM" id="SSF56322">
    <property type="entry name" value="ADC synthase"/>
    <property type="match status" value="1"/>
</dbReference>
<dbReference type="Gene3D" id="3.60.120.10">
    <property type="entry name" value="Anthranilate synthase"/>
    <property type="match status" value="1"/>
</dbReference>
<dbReference type="EMBL" id="JAGKQM010000018">
    <property type="protein sequence ID" value="KAH0863135.1"/>
    <property type="molecule type" value="Genomic_DNA"/>
</dbReference>
<dbReference type="InterPro" id="IPR015890">
    <property type="entry name" value="Chorismate_C"/>
</dbReference>
<organism evidence="3 4">
    <name type="scientific">Brassica napus</name>
    <name type="common">Rape</name>
    <dbReference type="NCBI Taxonomy" id="3708"/>
    <lineage>
        <taxon>Eukaryota</taxon>
        <taxon>Viridiplantae</taxon>
        <taxon>Streptophyta</taxon>
        <taxon>Embryophyta</taxon>
        <taxon>Tracheophyta</taxon>
        <taxon>Spermatophyta</taxon>
        <taxon>Magnoliopsida</taxon>
        <taxon>eudicotyledons</taxon>
        <taxon>Gunneridae</taxon>
        <taxon>Pentapetalae</taxon>
        <taxon>rosids</taxon>
        <taxon>malvids</taxon>
        <taxon>Brassicales</taxon>
        <taxon>Brassicaceae</taxon>
        <taxon>Brassiceae</taxon>
        <taxon>Brassica</taxon>
    </lineage>
</organism>